<accession>A0AAP9ESQ3</accession>
<evidence type="ECO:0000256" key="1">
    <source>
        <dbReference type="SAM" id="Phobius"/>
    </source>
</evidence>
<gene>
    <name evidence="2" type="ORF">FXF46_07525</name>
</gene>
<dbReference type="Proteomes" id="UP000323560">
    <property type="component" value="Chromosome"/>
</dbReference>
<dbReference type="GO" id="GO:0004713">
    <property type="term" value="F:protein tyrosine kinase activity"/>
    <property type="evidence" value="ECO:0007669"/>
    <property type="project" value="TreeGrafter"/>
</dbReference>
<protein>
    <submittedName>
        <fullName evidence="2">Capsule biosynthesis protein</fullName>
    </submittedName>
</protein>
<dbReference type="PANTHER" id="PTHR32309">
    <property type="entry name" value="TYROSINE-PROTEIN KINASE"/>
    <property type="match status" value="1"/>
</dbReference>
<dbReference type="PANTHER" id="PTHR32309:SF13">
    <property type="entry name" value="FERRIC ENTEROBACTIN TRANSPORT PROTEIN FEPE"/>
    <property type="match status" value="1"/>
</dbReference>
<feature type="transmembrane region" description="Helical" evidence="1">
    <location>
        <begin position="33"/>
        <end position="52"/>
    </location>
</feature>
<evidence type="ECO:0000313" key="3">
    <source>
        <dbReference type="Proteomes" id="UP000323560"/>
    </source>
</evidence>
<dbReference type="KEGG" id="gti:FXF46_07525"/>
<proteinExistence type="predicted"/>
<dbReference type="GO" id="GO:0005886">
    <property type="term" value="C:plasma membrane"/>
    <property type="evidence" value="ECO:0007669"/>
    <property type="project" value="TreeGrafter"/>
</dbReference>
<feature type="transmembrane region" description="Helical" evidence="1">
    <location>
        <begin position="357"/>
        <end position="379"/>
    </location>
</feature>
<keyword evidence="1" id="KW-1133">Transmembrane helix</keyword>
<dbReference type="AlphaFoldDB" id="A0AAP9ESQ3"/>
<sequence length="388" mass="42989">MNQVPVDDTPSVNHIRLAQSRLPRIIAWARRNLGLCVGVFLPTLLSAAYYAFLATPQYVSEAEFVVRGQNNQPNLMLAGLLEGSGGGATEDTYAVQTYVMSRDAAQLLVQTQNLKSVYDTPIADALARFPNFYSGHTFEHFYHYYKKHVVAELDTTTGVSILQVRTFSANDSQRLARALLKAAENLVNDMNTRQRANTIAASSHELHTTLEKLSVVNEKIDAYRNEIAMLNPAQQSQPVLKDIASLQTMLITTRLELAQLQRSTPKSPLIEVHKRRIVALESEIKNAEAKITGSDTSFVPKISGYEELVFQRTLLEKEVAAADTAVAAAKLQADRQLLYLDEITQPNLPDYAAYPHALSNIAVVFGATFSVYLMIVLLISGAREHKLT</sequence>
<keyword evidence="1" id="KW-0812">Transmembrane</keyword>
<name>A0AAP9ESQ3_GLUTH</name>
<organism evidence="2 3">
    <name type="scientific">Gluconobacter thailandicus</name>
    <dbReference type="NCBI Taxonomy" id="257438"/>
    <lineage>
        <taxon>Bacteria</taxon>
        <taxon>Pseudomonadati</taxon>
        <taxon>Pseudomonadota</taxon>
        <taxon>Alphaproteobacteria</taxon>
        <taxon>Acetobacterales</taxon>
        <taxon>Acetobacteraceae</taxon>
        <taxon>Gluconobacter</taxon>
    </lineage>
</organism>
<dbReference type="InterPro" id="IPR050445">
    <property type="entry name" value="Bact_polysacc_biosynth/exp"/>
</dbReference>
<reference evidence="2 3" key="1">
    <citation type="submission" date="2019-08" db="EMBL/GenBank/DDBJ databases">
        <title>Gluconobacter frateurii HD924 genome.</title>
        <authorList>
            <person name="Liu Y."/>
            <person name="Zhang P."/>
        </authorList>
    </citation>
    <scope>NUCLEOTIDE SEQUENCE [LARGE SCALE GENOMIC DNA]</scope>
    <source>
        <strain evidence="2 3">HD924</strain>
    </source>
</reference>
<evidence type="ECO:0000313" key="2">
    <source>
        <dbReference type="EMBL" id="QEH96142.1"/>
    </source>
</evidence>
<keyword evidence="1" id="KW-0472">Membrane</keyword>
<dbReference type="EMBL" id="CP043043">
    <property type="protein sequence ID" value="QEH96142.1"/>
    <property type="molecule type" value="Genomic_DNA"/>
</dbReference>